<dbReference type="PANTHER" id="PTHR43741">
    <property type="entry name" value="FMN-DEPENDENT NADH-AZOREDUCTASE 1"/>
    <property type="match status" value="1"/>
</dbReference>
<dbReference type="RefSeq" id="WP_090850334.1">
    <property type="nucleotide sequence ID" value="NZ_FMZM01000001.1"/>
</dbReference>
<comment type="function">
    <text evidence="6">Quinone reductase that provides resistance to thiol-specific stress caused by electrophilic quinones.</text>
</comment>
<comment type="caution">
    <text evidence="6">Lacks conserved residue(s) required for the propagation of feature annotation.</text>
</comment>
<gene>
    <name evidence="6" type="primary">azoR</name>
    <name evidence="8" type="ORF">SAMN05421872_101467</name>
</gene>
<dbReference type="Pfam" id="PF02525">
    <property type="entry name" value="Flavodoxin_2"/>
    <property type="match status" value="1"/>
</dbReference>
<dbReference type="InterPro" id="IPR023048">
    <property type="entry name" value="NADH:quinone_OxRdtase_FMN_depd"/>
</dbReference>
<feature type="domain" description="Flavodoxin-like fold" evidence="7">
    <location>
        <begin position="1"/>
        <end position="158"/>
    </location>
</feature>
<comment type="subunit">
    <text evidence="6">Homodimer.</text>
</comment>
<dbReference type="EMBL" id="FMZM01000001">
    <property type="protein sequence ID" value="SDC17440.1"/>
    <property type="molecule type" value="Genomic_DNA"/>
</dbReference>
<dbReference type="Gene3D" id="3.40.50.360">
    <property type="match status" value="1"/>
</dbReference>
<proteinExistence type="inferred from homology"/>
<dbReference type="STRING" id="1045774.SAMN05421872_101467"/>
<evidence type="ECO:0000256" key="6">
    <source>
        <dbReference type="HAMAP-Rule" id="MF_01216"/>
    </source>
</evidence>
<dbReference type="GO" id="GO:0009055">
    <property type="term" value="F:electron transfer activity"/>
    <property type="evidence" value="ECO:0007669"/>
    <property type="project" value="UniProtKB-UniRule"/>
</dbReference>
<feature type="binding site" evidence="6">
    <location>
        <begin position="133"/>
        <end position="136"/>
    </location>
    <ligand>
        <name>FMN</name>
        <dbReference type="ChEBI" id="CHEBI:58210"/>
    </ligand>
</feature>
<keyword evidence="4 6" id="KW-0520">NAD</keyword>
<reference evidence="8 9" key="1">
    <citation type="submission" date="2016-10" db="EMBL/GenBank/DDBJ databases">
        <authorList>
            <person name="de Groot N.N."/>
        </authorList>
    </citation>
    <scope>NUCLEOTIDE SEQUENCE [LARGE SCALE GENOMIC DNA]</scope>
    <source>
        <strain evidence="8 9">CGMCC 4.6858</strain>
    </source>
</reference>
<keyword evidence="9" id="KW-1185">Reference proteome</keyword>
<feature type="binding site" evidence="6">
    <location>
        <begin position="15"/>
        <end position="17"/>
    </location>
    <ligand>
        <name>FMN</name>
        <dbReference type="ChEBI" id="CHEBI:58210"/>
    </ligand>
</feature>
<evidence type="ECO:0000313" key="8">
    <source>
        <dbReference type="EMBL" id="SDC17440.1"/>
    </source>
</evidence>
<dbReference type="EC" id="1.6.5.-" evidence="6"/>
<dbReference type="AlphaFoldDB" id="A0A1G6JFG7"/>
<dbReference type="PANTHER" id="PTHR43741:SF4">
    <property type="entry name" value="FMN-DEPENDENT NADH:QUINONE OXIDOREDUCTASE"/>
    <property type="match status" value="1"/>
</dbReference>
<dbReference type="GO" id="GO:0016655">
    <property type="term" value="F:oxidoreductase activity, acting on NAD(P)H, quinone or similar compound as acceptor"/>
    <property type="evidence" value="ECO:0007669"/>
    <property type="project" value="InterPro"/>
</dbReference>
<dbReference type="HAMAP" id="MF_01216">
    <property type="entry name" value="Azoreductase_type1"/>
    <property type="match status" value="1"/>
</dbReference>
<dbReference type="InterPro" id="IPR029039">
    <property type="entry name" value="Flavoprotein-like_sf"/>
</dbReference>
<evidence type="ECO:0000256" key="3">
    <source>
        <dbReference type="ARBA" id="ARBA00023002"/>
    </source>
</evidence>
<evidence type="ECO:0000256" key="4">
    <source>
        <dbReference type="ARBA" id="ARBA00023027"/>
    </source>
</evidence>
<dbReference type="GO" id="GO:0010181">
    <property type="term" value="F:FMN binding"/>
    <property type="evidence" value="ECO:0007669"/>
    <property type="project" value="UniProtKB-UniRule"/>
</dbReference>
<comment type="catalytic activity">
    <reaction evidence="5">
        <text>N,N-dimethyl-1,4-phenylenediamine + anthranilate + 2 NAD(+) = 2-(4-dimethylaminophenyl)diazenylbenzoate + 2 NADH + 2 H(+)</text>
        <dbReference type="Rhea" id="RHEA:55872"/>
        <dbReference type="ChEBI" id="CHEBI:15378"/>
        <dbReference type="ChEBI" id="CHEBI:15783"/>
        <dbReference type="ChEBI" id="CHEBI:16567"/>
        <dbReference type="ChEBI" id="CHEBI:57540"/>
        <dbReference type="ChEBI" id="CHEBI:57945"/>
        <dbReference type="ChEBI" id="CHEBI:71579"/>
        <dbReference type="EC" id="1.7.1.17"/>
    </reaction>
    <physiologicalReaction direction="right-to-left" evidence="5">
        <dbReference type="Rhea" id="RHEA:55874"/>
    </physiologicalReaction>
</comment>
<comment type="cofactor">
    <cofactor evidence="6">
        <name>FMN</name>
        <dbReference type="ChEBI" id="CHEBI:58210"/>
    </cofactor>
    <text evidence="6">Binds 1 FMN per subunit.</text>
</comment>
<evidence type="ECO:0000256" key="2">
    <source>
        <dbReference type="ARBA" id="ARBA00022643"/>
    </source>
</evidence>
<dbReference type="OrthoDB" id="9805013at2"/>
<keyword evidence="3 6" id="KW-0560">Oxidoreductase</keyword>
<evidence type="ECO:0000313" key="9">
    <source>
        <dbReference type="Proteomes" id="UP000199034"/>
    </source>
</evidence>
<evidence type="ECO:0000259" key="7">
    <source>
        <dbReference type="Pfam" id="PF02525"/>
    </source>
</evidence>
<comment type="function">
    <text evidence="6">Also exhibits azoreductase activity. Catalyzes the reductive cleavage of the azo bond in aromatic azo compounds to the corresponding amines.</text>
</comment>
<comment type="similarity">
    <text evidence="6">Belongs to the azoreductase type 1 family.</text>
</comment>
<dbReference type="InterPro" id="IPR050104">
    <property type="entry name" value="FMN-dep_NADH:Q_OxRdtase_AzoR1"/>
</dbReference>
<dbReference type="GO" id="GO:0016652">
    <property type="term" value="F:oxidoreductase activity, acting on NAD(P)H as acceptor"/>
    <property type="evidence" value="ECO:0007669"/>
    <property type="project" value="UniProtKB-UniRule"/>
</dbReference>
<name>A0A1G6JFG7_9ACTN</name>
<evidence type="ECO:0000256" key="1">
    <source>
        <dbReference type="ARBA" id="ARBA00022630"/>
    </source>
</evidence>
<organism evidence="8 9">
    <name type="scientific">Nocardioides lianchengensis</name>
    <dbReference type="NCBI Taxonomy" id="1045774"/>
    <lineage>
        <taxon>Bacteria</taxon>
        <taxon>Bacillati</taxon>
        <taxon>Actinomycetota</taxon>
        <taxon>Actinomycetes</taxon>
        <taxon>Propionibacteriales</taxon>
        <taxon>Nocardioidaceae</taxon>
        <taxon>Nocardioides</taxon>
    </lineage>
</organism>
<accession>A0A1G6JFG7</accession>
<protein>
    <recommendedName>
        <fullName evidence="6">FMN dependent NADH:quinone oxidoreductase</fullName>
        <ecNumber evidence="6">1.6.5.-</ecNumber>
    </recommendedName>
    <alternativeName>
        <fullName evidence="6">Azo-dye reductase</fullName>
    </alternativeName>
    <alternativeName>
        <fullName evidence="6">FMN-dependent NADH-azo compound oxidoreductase</fullName>
    </alternativeName>
    <alternativeName>
        <fullName evidence="6">FMN-dependent NADH-azoreductase</fullName>
        <ecNumber evidence="6">1.7.1.17</ecNumber>
    </alternativeName>
</protein>
<dbReference type="InterPro" id="IPR003680">
    <property type="entry name" value="Flavodoxin_fold"/>
</dbReference>
<dbReference type="SUPFAM" id="SSF52218">
    <property type="entry name" value="Flavoproteins"/>
    <property type="match status" value="1"/>
</dbReference>
<keyword evidence="1 6" id="KW-0285">Flavoprotein</keyword>
<dbReference type="Proteomes" id="UP000199034">
    <property type="component" value="Unassembled WGS sequence"/>
</dbReference>
<keyword evidence="2 6" id="KW-0288">FMN</keyword>
<feature type="binding site" evidence="6">
    <location>
        <position position="9"/>
    </location>
    <ligand>
        <name>FMN</name>
        <dbReference type="ChEBI" id="CHEBI:58210"/>
    </ligand>
</feature>
<dbReference type="EC" id="1.7.1.17" evidence="6"/>
<comment type="catalytic activity">
    <reaction evidence="6">
        <text>2 a quinone + NADH + H(+) = 2 a 1,4-benzosemiquinone + NAD(+)</text>
        <dbReference type="Rhea" id="RHEA:65952"/>
        <dbReference type="ChEBI" id="CHEBI:15378"/>
        <dbReference type="ChEBI" id="CHEBI:57540"/>
        <dbReference type="ChEBI" id="CHEBI:57945"/>
        <dbReference type="ChEBI" id="CHEBI:132124"/>
        <dbReference type="ChEBI" id="CHEBI:134225"/>
    </reaction>
</comment>
<sequence>MTLLRVDASIQGDRSASSALADQVLEHFVAARPDVPVVTRHLGSEPLPSDAWATAIGGNFTPEADRTDAQRAAVALAHEVANELGSAEAAVLALPLYNWGVSQHVKTWIDLAIAGAPHGTELLAGKPVTLIVTRGGAYGPGTPKEGWDHSVDYLRRVIEEVWGADLTLIERELTLVGVNPALDAFADLAAEMRSTAEEQASKSGADLAARHSA</sequence>
<evidence type="ECO:0000256" key="5">
    <source>
        <dbReference type="ARBA" id="ARBA00048542"/>
    </source>
</evidence>